<feature type="compositionally biased region" description="Pro residues" evidence="1">
    <location>
        <begin position="47"/>
        <end position="57"/>
    </location>
</feature>
<evidence type="ECO:0000313" key="3">
    <source>
        <dbReference type="Proteomes" id="UP000664859"/>
    </source>
</evidence>
<accession>A0A835YVZ4</accession>
<dbReference type="Proteomes" id="UP000664859">
    <property type="component" value="Unassembled WGS sequence"/>
</dbReference>
<sequence>MPGQWVRRQFGARILAPEEADRGESLPPRGLQVELASAAPSYGPTEAPSPSPTPPPAATLSGGGNFTIQLLQVGAPAPAYDEFMLAAKARWEAIIVGDVADVPALSYGES</sequence>
<dbReference type="EMBL" id="JAFCMP010000517">
    <property type="protein sequence ID" value="KAG5178129.1"/>
    <property type="molecule type" value="Genomic_DNA"/>
</dbReference>
<evidence type="ECO:0000313" key="2">
    <source>
        <dbReference type="EMBL" id="KAG5178129.1"/>
    </source>
</evidence>
<dbReference type="OrthoDB" id="48352at2759"/>
<organism evidence="2 3">
    <name type="scientific">Tribonema minus</name>
    <dbReference type="NCBI Taxonomy" id="303371"/>
    <lineage>
        <taxon>Eukaryota</taxon>
        <taxon>Sar</taxon>
        <taxon>Stramenopiles</taxon>
        <taxon>Ochrophyta</taxon>
        <taxon>PX clade</taxon>
        <taxon>Xanthophyceae</taxon>
        <taxon>Tribonematales</taxon>
        <taxon>Tribonemataceae</taxon>
        <taxon>Tribonema</taxon>
    </lineage>
</organism>
<gene>
    <name evidence="2" type="ORF">JKP88DRAFT_281248</name>
</gene>
<protein>
    <submittedName>
        <fullName evidence="2">Uncharacterized protein</fullName>
    </submittedName>
</protein>
<name>A0A835YVZ4_9STRA</name>
<evidence type="ECO:0000256" key="1">
    <source>
        <dbReference type="SAM" id="MobiDB-lite"/>
    </source>
</evidence>
<proteinExistence type="predicted"/>
<reference evidence="2" key="1">
    <citation type="submission" date="2021-02" db="EMBL/GenBank/DDBJ databases">
        <title>First Annotated Genome of the Yellow-green Alga Tribonema minus.</title>
        <authorList>
            <person name="Mahan K.M."/>
        </authorList>
    </citation>
    <scope>NUCLEOTIDE SEQUENCE</scope>
    <source>
        <strain evidence="2">UTEX B ZZ1240</strain>
    </source>
</reference>
<dbReference type="AlphaFoldDB" id="A0A835YVZ4"/>
<comment type="caution">
    <text evidence="2">The sequence shown here is derived from an EMBL/GenBank/DDBJ whole genome shotgun (WGS) entry which is preliminary data.</text>
</comment>
<keyword evidence="3" id="KW-1185">Reference proteome</keyword>
<feature type="region of interest" description="Disordered" evidence="1">
    <location>
        <begin position="18"/>
        <end position="63"/>
    </location>
</feature>